<dbReference type="Pfam" id="PF25975">
    <property type="entry name" value="CzcB_C"/>
    <property type="match status" value="1"/>
</dbReference>
<reference evidence="11 12" key="1">
    <citation type="journal article" date="2016" name="Nat. Commun.">
        <title>Thousands of microbial genomes shed light on interconnected biogeochemical processes in an aquifer system.</title>
        <authorList>
            <person name="Anantharaman K."/>
            <person name="Brown C.T."/>
            <person name="Hug L.A."/>
            <person name="Sharon I."/>
            <person name="Castelle C.J."/>
            <person name="Probst A.J."/>
            <person name="Thomas B.C."/>
            <person name="Singh A."/>
            <person name="Wilkins M.J."/>
            <person name="Karaoz U."/>
            <person name="Brodie E.L."/>
            <person name="Williams K.H."/>
            <person name="Hubbard S.S."/>
            <person name="Banfield J.F."/>
        </authorList>
    </citation>
    <scope>NUCLEOTIDE SEQUENCE [LARGE SCALE GENOMIC DNA]</scope>
</reference>
<dbReference type="Gene3D" id="2.40.30.170">
    <property type="match status" value="1"/>
</dbReference>
<dbReference type="InterPro" id="IPR051909">
    <property type="entry name" value="MFP_Cation_Efflux"/>
</dbReference>
<feature type="domain" description="Heavy metal binding" evidence="7">
    <location>
        <begin position="83"/>
        <end position="110"/>
    </location>
</feature>
<feature type="compositionally biased region" description="Gly residues" evidence="5">
    <location>
        <begin position="454"/>
        <end position="465"/>
    </location>
</feature>
<evidence type="ECO:0000313" key="12">
    <source>
        <dbReference type="Proteomes" id="UP000178082"/>
    </source>
</evidence>
<evidence type="ECO:0000256" key="4">
    <source>
        <dbReference type="ARBA" id="ARBA00023065"/>
    </source>
</evidence>
<dbReference type="InterPro" id="IPR058790">
    <property type="entry name" value="BSH_CusB"/>
</dbReference>
<feature type="transmembrane region" description="Helical" evidence="6">
    <location>
        <begin position="12"/>
        <end position="30"/>
    </location>
</feature>
<dbReference type="GO" id="GO:0015679">
    <property type="term" value="P:plasma membrane copper ion transport"/>
    <property type="evidence" value="ECO:0007669"/>
    <property type="project" value="TreeGrafter"/>
</dbReference>
<evidence type="ECO:0000256" key="3">
    <source>
        <dbReference type="ARBA" id="ARBA00022729"/>
    </source>
</evidence>
<protein>
    <submittedName>
        <fullName evidence="11">Uncharacterized protein</fullName>
    </submittedName>
</protein>
<dbReference type="InterPro" id="IPR058792">
    <property type="entry name" value="Beta-barrel_RND_2"/>
</dbReference>
<evidence type="ECO:0000313" key="11">
    <source>
        <dbReference type="EMBL" id="OGL55300.1"/>
    </source>
</evidence>
<dbReference type="EMBL" id="MGDI01000002">
    <property type="protein sequence ID" value="OGL55300.1"/>
    <property type="molecule type" value="Genomic_DNA"/>
</dbReference>
<keyword evidence="6" id="KW-0472">Membrane</keyword>
<evidence type="ECO:0000256" key="1">
    <source>
        <dbReference type="ARBA" id="ARBA00009477"/>
    </source>
</evidence>
<keyword evidence="4" id="KW-0406">Ion transport</keyword>
<dbReference type="GO" id="GO:0016020">
    <property type="term" value="C:membrane"/>
    <property type="evidence" value="ECO:0007669"/>
    <property type="project" value="InterPro"/>
</dbReference>
<dbReference type="PANTHER" id="PTHR30097:SF15">
    <property type="entry name" value="CATION EFFLUX SYSTEM PROTEIN CUSB"/>
    <property type="match status" value="1"/>
</dbReference>
<evidence type="ECO:0000259" key="7">
    <source>
        <dbReference type="Pfam" id="PF19335"/>
    </source>
</evidence>
<evidence type="ECO:0000256" key="5">
    <source>
        <dbReference type="SAM" id="MobiDB-lite"/>
    </source>
</evidence>
<dbReference type="Pfam" id="PF25954">
    <property type="entry name" value="Beta-barrel_RND_2"/>
    <property type="match status" value="1"/>
</dbReference>
<dbReference type="SUPFAM" id="SSF111369">
    <property type="entry name" value="HlyD-like secretion proteins"/>
    <property type="match status" value="1"/>
</dbReference>
<dbReference type="InterPro" id="IPR006143">
    <property type="entry name" value="RND_pump_MFP"/>
</dbReference>
<dbReference type="NCBIfam" id="TIGR01730">
    <property type="entry name" value="RND_mfp"/>
    <property type="match status" value="1"/>
</dbReference>
<name>A0A1F7SND1_9BACT</name>
<dbReference type="GO" id="GO:0060003">
    <property type="term" value="P:copper ion export"/>
    <property type="evidence" value="ECO:0007669"/>
    <property type="project" value="TreeGrafter"/>
</dbReference>
<feature type="region of interest" description="Disordered" evidence="5">
    <location>
        <begin position="452"/>
        <end position="498"/>
    </location>
</feature>
<dbReference type="Pfam" id="PF25919">
    <property type="entry name" value="BSH_CusB"/>
    <property type="match status" value="1"/>
</dbReference>
<dbReference type="Pfam" id="PF19335">
    <property type="entry name" value="HMBD"/>
    <property type="match status" value="1"/>
</dbReference>
<organism evidence="11 12">
    <name type="scientific">Candidatus Schekmanbacteria bacterium RIFCSPLOWO2_12_FULL_38_15</name>
    <dbReference type="NCBI Taxonomy" id="1817883"/>
    <lineage>
        <taxon>Bacteria</taxon>
        <taxon>Candidatus Schekmaniibacteriota</taxon>
    </lineage>
</organism>
<evidence type="ECO:0000259" key="10">
    <source>
        <dbReference type="Pfam" id="PF25975"/>
    </source>
</evidence>
<dbReference type="Proteomes" id="UP000178082">
    <property type="component" value="Unassembled WGS sequence"/>
</dbReference>
<keyword evidence="2" id="KW-0813">Transport</keyword>
<dbReference type="STRING" id="1817883.A3G31_04655"/>
<dbReference type="FunFam" id="2.40.30.170:FF:000010">
    <property type="entry name" value="Efflux RND transporter periplasmic adaptor subunit"/>
    <property type="match status" value="1"/>
</dbReference>
<dbReference type="InterPro" id="IPR045800">
    <property type="entry name" value="HMBD"/>
</dbReference>
<keyword evidence="6" id="KW-0812">Transmembrane</keyword>
<dbReference type="GO" id="GO:0046914">
    <property type="term" value="F:transition metal ion binding"/>
    <property type="evidence" value="ECO:0007669"/>
    <property type="project" value="TreeGrafter"/>
</dbReference>
<dbReference type="GO" id="GO:0030288">
    <property type="term" value="C:outer membrane-bounded periplasmic space"/>
    <property type="evidence" value="ECO:0007669"/>
    <property type="project" value="TreeGrafter"/>
</dbReference>
<comment type="caution">
    <text evidence="11">The sequence shown here is derived from an EMBL/GenBank/DDBJ whole genome shotgun (WGS) entry which is preliminary data.</text>
</comment>
<comment type="similarity">
    <text evidence="1">Belongs to the membrane fusion protein (MFP) (TC 8.A.1) family.</text>
</comment>
<sequence length="498" mass="56030">MENENRKWGIGKLLLVILLIVLAGFAGYMFKDKTKEMASAKSEQQSNHAEQKKTDIKKDDMDMSDMKMEDEGKKESKEKKILYWVDPMHPVYKSDKPGIAPDCGMQLVPVYAEEEGTGEAPPKGSTMITSTKQQIIGVTYGVVSVEPLTRTIRTVGRITYDETKIVKINPKIEGWIEKVYVDFTGKLVKKGQPLISIYSPELVSTQQEYLLALKSKEYLSKSPFPEIANSSNSLLQSTKKRLEFWDIREDEIREIEKRGEPVKTMTLYAPSSGFVLTRNAFERQRVMPESELYTIADLSRVWVLADIYEYEIPMIKLGQTATIMLSYYPGEIFSGKVTYIYPQLDNITRTLKVRLEFSNPDFKLKPDMYANVGFQINYGKQISVPEEAVLDSGNEQIVFVAREEGLFEPRKVSLGAKVDKRFIILEGLKDGEKIVTSGNFLIDSESRLKSAMGGMEGMGHGGGEQAGEVATGEEQKIPSAPVGKQKQEQTKMPPMPGM</sequence>
<evidence type="ECO:0000259" key="8">
    <source>
        <dbReference type="Pfam" id="PF25919"/>
    </source>
</evidence>
<dbReference type="AlphaFoldDB" id="A0A1F7SND1"/>
<dbReference type="Gene3D" id="2.40.420.20">
    <property type="match status" value="1"/>
</dbReference>
<evidence type="ECO:0000259" key="9">
    <source>
        <dbReference type="Pfam" id="PF25954"/>
    </source>
</evidence>
<accession>A0A1F7SND1</accession>
<dbReference type="FunFam" id="2.40.420.20:FF:000003">
    <property type="entry name" value="Cation efflux system protein cusB"/>
    <property type="match status" value="1"/>
</dbReference>
<feature type="domain" description="CusB-like barrel-sandwich hybrid" evidence="8">
    <location>
        <begin position="167"/>
        <end position="296"/>
    </location>
</feature>
<feature type="compositionally biased region" description="Basic and acidic residues" evidence="5">
    <location>
        <begin position="49"/>
        <end position="74"/>
    </location>
</feature>
<feature type="domain" description="CusB-like beta-barrel" evidence="9">
    <location>
        <begin position="300"/>
        <end position="374"/>
    </location>
</feature>
<keyword evidence="3" id="KW-0732">Signal</keyword>
<dbReference type="PANTHER" id="PTHR30097">
    <property type="entry name" value="CATION EFFLUX SYSTEM PROTEIN CUSB"/>
    <property type="match status" value="1"/>
</dbReference>
<feature type="region of interest" description="Disordered" evidence="5">
    <location>
        <begin position="39"/>
        <end position="74"/>
    </location>
</feature>
<feature type="domain" description="CzcB-like C-terminal circularly permuted SH3-like" evidence="10">
    <location>
        <begin position="382"/>
        <end position="442"/>
    </location>
</feature>
<evidence type="ECO:0000256" key="6">
    <source>
        <dbReference type="SAM" id="Phobius"/>
    </source>
</evidence>
<gene>
    <name evidence="11" type="ORF">A3G31_04655</name>
</gene>
<dbReference type="GO" id="GO:0022857">
    <property type="term" value="F:transmembrane transporter activity"/>
    <property type="evidence" value="ECO:0007669"/>
    <property type="project" value="InterPro"/>
</dbReference>
<proteinExistence type="inferred from homology"/>
<dbReference type="InterPro" id="IPR058649">
    <property type="entry name" value="CzcB_C"/>
</dbReference>
<keyword evidence="6" id="KW-1133">Transmembrane helix</keyword>
<evidence type="ECO:0000256" key="2">
    <source>
        <dbReference type="ARBA" id="ARBA00022448"/>
    </source>
</evidence>